<reference evidence="3" key="1">
    <citation type="submission" date="2014-04" db="EMBL/GenBank/DDBJ databases">
        <title>Evolutionary Origins and Diversification of the Mycorrhizal Mutualists.</title>
        <authorList>
            <consortium name="DOE Joint Genome Institute"/>
            <consortium name="Mycorrhizal Genomics Consortium"/>
            <person name="Kohler A."/>
            <person name="Kuo A."/>
            <person name="Nagy L.G."/>
            <person name="Floudas D."/>
            <person name="Copeland A."/>
            <person name="Barry K.W."/>
            <person name="Cichocki N."/>
            <person name="Veneault-Fourrey C."/>
            <person name="LaButti K."/>
            <person name="Lindquist E.A."/>
            <person name="Lipzen A."/>
            <person name="Lundell T."/>
            <person name="Morin E."/>
            <person name="Murat C."/>
            <person name="Riley R."/>
            <person name="Ohm R."/>
            <person name="Sun H."/>
            <person name="Tunlid A."/>
            <person name="Henrissat B."/>
            <person name="Grigoriev I.V."/>
            <person name="Hibbett D.S."/>
            <person name="Martin F."/>
        </authorList>
    </citation>
    <scope>NUCLEOTIDE SEQUENCE [LARGE SCALE GENOMIC DNA]</scope>
    <source>
        <strain evidence="3">FD-334 SS-4</strain>
    </source>
</reference>
<keyword evidence="3" id="KW-1185">Reference proteome</keyword>
<keyword evidence="1" id="KW-0472">Membrane</keyword>
<keyword evidence="1" id="KW-1133">Transmembrane helix</keyword>
<feature type="transmembrane region" description="Helical" evidence="1">
    <location>
        <begin position="69"/>
        <end position="96"/>
    </location>
</feature>
<organism evidence="2 3">
    <name type="scientific">Hypholoma sublateritium (strain FD-334 SS-4)</name>
    <dbReference type="NCBI Taxonomy" id="945553"/>
    <lineage>
        <taxon>Eukaryota</taxon>
        <taxon>Fungi</taxon>
        <taxon>Dikarya</taxon>
        <taxon>Basidiomycota</taxon>
        <taxon>Agaricomycotina</taxon>
        <taxon>Agaricomycetes</taxon>
        <taxon>Agaricomycetidae</taxon>
        <taxon>Agaricales</taxon>
        <taxon>Agaricineae</taxon>
        <taxon>Strophariaceae</taxon>
        <taxon>Hypholoma</taxon>
    </lineage>
</organism>
<dbReference type="EMBL" id="KN817552">
    <property type="protein sequence ID" value="KJA22112.1"/>
    <property type="molecule type" value="Genomic_DNA"/>
</dbReference>
<gene>
    <name evidence="2" type="ORF">HYPSUDRAFT_664627</name>
</gene>
<keyword evidence="1" id="KW-0812">Transmembrane</keyword>
<evidence type="ECO:0000313" key="2">
    <source>
        <dbReference type="EMBL" id="KJA22112.1"/>
    </source>
</evidence>
<evidence type="ECO:0000313" key="3">
    <source>
        <dbReference type="Proteomes" id="UP000054270"/>
    </source>
</evidence>
<dbReference type="AlphaFoldDB" id="A0A0D2L5G3"/>
<protein>
    <submittedName>
        <fullName evidence="2">Uncharacterized protein</fullName>
    </submittedName>
</protein>
<accession>A0A0D2L5G3</accession>
<name>A0A0D2L5G3_HYPSF</name>
<sequence length="100" mass="11569">MPYLNQKPIHDCTAIPFDLNSSPSPFKSLVYLWIAFRRDAANAWVMFGDDIYEICDTVRRLLLSTSPQVLMLLSLCCLCLFSSYNILYCTSMLLVYEIRD</sequence>
<evidence type="ECO:0000256" key="1">
    <source>
        <dbReference type="SAM" id="Phobius"/>
    </source>
</evidence>
<dbReference type="Proteomes" id="UP000054270">
    <property type="component" value="Unassembled WGS sequence"/>
</dbReference>
<proteinExistence type="predicted"/>